<evidence type="ECO:0000313" key="2">
    <source>
        <dbReference type="EMBL" id="KRN11633.1"/>
    </source>
</evidence>
<evidence type="ECO:0000313" key="1">
    <source>
        <dbReference type="EMBL" id="CCI86341.1"/>
    </source>
</evidence>
<organism evidence="1 3">
    <name type="scientific">Lactobacillus gigeriorum DSM 23908 = CRBIP 24.85</name>
    <dbReference type="NCBI Taxonomy" id="1423751"/>
    <lineage>
        <taxon>Bacteria</taxon>
        <taxon>Bacillati</taxon>
        <taxon>Bacillota</taxon>
        <taxon>Bacilli</taxon>
        <taxon>Lactobacillales</taxon>
        <taxon>Lactobacillaceae</taxon>
        <taxon>Lactobacillus</taxon>
    </lineage>
</organism>
<name>I7LCB3_9LACO</name>
<sequence length="98" mass="10894">MNIIISCLATAPDHAELQIEVAKKLVAVARKSSARLIFILGAGSLHTGNDHHLFVEDIAKLPDSGAWINILKQQLAELEFYKLCLMLTGWEFLHQCPL</sequence>
<dbReference type="EMBL" id="AYZO01000021">
    <property type="protein sequence ID" value="KRN11633.1"/>
    <property type="molecule type" value="Genomic_DNA"/>
</dbReference>
<proteinExistence type="predicted"/>
<dbReference type="STRING" id="1423751.FC38_GL000771"/>
<dbReference type="EMBL" id="CAKC01000013">
    <property type="protein sequence ID" value="CCI86341.1"/>
    <property type="molecule type" value="Genomic_DNA"/>
</dbReference>
<dbReference type="Gene3D" id="3.40.50.720">
    <property type="entry name" value="NAD(P)-binding Rossmann-like Domain"/>
    <property type="match status" value="1"/>
</dbReference>
<reference evidence="2 4" key="2">
    <citation type="journal article" date="2015" name="Genome Announc.">
        <title>Expanding the biotechnology potential of lactobacilli through comparative genomics of 213 strains and associated genera.</title>
        <authorList>
            <person name="Sun Z."/>
            <person name="Harris H.M."/>
            <person name="McCann A."/>
            <person name="Guo C."/>
            <person name="Argimon S."/>
            <person name="Zhang W."/>
            <person name="Yang X."/>
            <person name="Jeffery I.B."/>
            <person name="Cooney J.C."/>
            <person name="Kagawa T.F."/>
            <person name="Liu W."/>
            <person name="Song Y."/>
            <person name="Salvetti E."/>
            <person name="Wrobel A."/>
            <person name="Rasinkangas P."/>
            <person name="Parkhill J."/>
            <person name="Rea M.C."/>
            <person name="O'Sullivan O."/>
            <person name="Ritari J."/>
            <person name="Douillard F.P."/>
            <person name="Paul Ross R."/>
            <person name="Yang R."/>
            <person name="Briner A.E."/>
            <person name="Felis G.E."/>
            <person name="de Vos W.M."/>
            <person name="Barrangou R."/>
            <person name="Klaenhammer T.R."/>
            <person name="Caufield P.W."/>
            <person name="Cui Y."/>
            <person name="Zhang H."/>
            <person name="O'Toole P.W."/>
        </authorList>
    </citation>
    <scope>NUCLEOTIDE SEQUENCE [LARGE SCALE GENOMIC DNA]</scope>
    <source>
        <strain evidence="2 4">DSM 23908</strain>
    </source>
</reference>
<dbReference type="AlphaFoldDB" id="I7LCB3"/>
<dbReference type="OrthoDB" id="9785372at2"/>
<accession>I7LCB3</accession>
<gene>
    <name evidence="1" type="ORF">BN52_06680</name>
    <name evidence="2" type="ORF">FC38_GL000771</name>
</gene>
<reference evidence="1 3" key="1">
    <citation type="submission" date="2012-06" db="EMBL/GenBank/DDBJ databases">
        <title>Draft genome sequence of Lactobacillus gigeriorum CRBIP 24.85T, isolated from chicken crop.</title>
        <authorList>
            <person name="Cousin S."/>
            <person name="Ma L."/>
            <person name="Creno S."/>
            <person name="Clermont D."/>
            <person name="Loux V."/>
            <person name="Bizet C."/>
            <person name="Bouchier C."/>
        </authorList>
    </citation>
    <scope>NUCLEOTIDE SEQUENCE [LARGE SCALE GENOMIC DNA]</scope>
    <source>
        <strain evidence="3">CRBIP 24.85T</strain>
        <strain evidence="1">Type strain: CRBIP 24.85</strain>
    </source>
</reference>
<evidence type="ECO:0000313" key="3">
    <source>
        <dbReference type="Proteomes" id="UP000009326"/>
    </source>
</evidence>
<comment type="caution">
    <text evidence="1">The sequence shown here is derived from an EMBL/GenBank/DDBJ whole genome shotgun (WGS) entry which is preliminary data.</text>
</comment>
<keyword evidence="4" id="KW-1185">Reference proteome</keyword>
<protein>
    <submittedName>
        <fullName evidence="1">Uncharacterized protein</fullName>
    </submittedName>
</protein>
<evidence type="ECO:0000313" key="4">
    <source>
        <dbReference type="Proteomes" id="UP000051521"/>
    </source>
</evidence>
<dbReference type="Proteomes" id="UP000051521">
    <property type="component" value="Unassembled WGS sequence"/>
</dbReference>
<dbReference type="Proteomes" id="UP000009326">
    <property type="component" value="Unassembled WGS sequence"/>
</dbReference>